<dbReference type="OrthoDB" id="286998at2759"/>
<dbReference type="Gene3D" id="1.10.510.10">
    <property type="entry name" value="Transferase(Phosphotransferase) domain 1"/>
    <property type="match status" value="1"/>
</dbReference>
<dbReference type="GO" id="GO:0005524">
    <property type="term" value="F:ATP binding"/>
    <property type="evidence" value="ECO:0007669"/>
    <property type="project" value="UniProtKB-UniRule"/>
</dbReference>
<feature type="binding site" evidence="3">
    <location>
        <position position="91"/>
    </location>
    <ligand>
        <name>ATP</name>
        <dbReference type="ChEBI" id="CHEBI:30616"/>
    </ligand>
</feature>
<proteinExistence type="inferred from homology"/>
<evidence type="ECO:0000256" key="1">
    <source>
        <dbReference type="ARBA" id="ARBA00022741"/>
    </source>
</evidence>
<dbReference type="GO" id="GO:0005737">
    <property type="term" value="C:cytoplasm"/>
    <property type="evidence" value="ECO:0007669"/>
    <property type="project" value="TreeGrafter"/>
</dbReference>
<dbReference type="PANTHER" id="PTHR44167:SF24">
    <property type="entry name" value="SERINE_THREONINE-PROTEIN KINASE CHK2"/>
    <property type="match status" value="1"/>
</dbReference>
<dbReference type="SUPFAM" id="SSF56112">
    <property type="entry name" value="Protein kinase-like (PK-like)"/>
    <property type="match status" value="1"/>
</dbReference>
<gene>
    <name evidence="6" type="ORF">FGO68_gene17514</name>
</gene>
<accession>A0A8J8P4U5</accession>
<evidence type="ECO:0000259" key="5">
    <source>
        <dbReference type="PROSITE" id="PS50011"/>
    </source>
</evidence>
<evidence type="ECO:0000256" key="3">
    <source>
        <dbReference type="PROSITE-ProRule" id="PRU10141"/>
    </source>
</evidence>
<keyword evidence="7" id="KW-1185">Reference proteome</keyword>
<dbReference type="Proteomes" id="UP000785679">
    <property type="component" value="Unassembled WGS sequence"/>
</dbReference>
<keyword evidence="1 3" id="KW-0547">Nucleotide-binding</keyword>
<dbReference type="EMBL" id="RRYP01001337">
    <property type="protein sequence ID" value="TNV86070.1"/>
    <property type="molecule type" value="Genomic_DNA"/>
</dbReference>
<keyword evidence="4" id="KW-0808">Transferase</keyword>
<dbReference type="AlphaFoldDB" id="A0A8J8P4U5"/>
<dbReference type="PROSITE" id="PS00107">
    <property type="entry name" value="PROTEIN_KINASE_ATP"/>
    <property type="match status" value="1"/>
</dbReference>
<dbReference type="InterPro" id="IPR011009">
    <property type="entry name" value="Kinase-like_dom_sf"/>
</dbReference>
<keyword evidence="4" id="KW-0723">Serine/threonine-protein kinase</keyword>
<dbReference type="PANTHER" id="PTHR44167">
    <property type="entry name" value="OVARIAN-SPECIFIC SERINE/THREONINE-PROTEIN KINASE LOK-RELATED"/>
    <property type="match status" value="1"/>
</dbReference>
<dbReference type="InterPro" id="IPR000719">
    <property type="entry name" value="Prot_kinase_dom"/>
</dbReference>
<reference evidence="6" key="1">
    <citation type="submission" date="2019-06" db="EMBL/GenBank/DDBJ databases">
        <authorList>
            <person name="Zheng W."/>
        </authorList>
    </citation>
    <scope>NUCLEOTIDE SEQUENCE</scope>
    <source>
        <strain evidence="6">QDHG01</strain>
    </source>
</reference>
<dbReference type="GO" id="GO:0051598">
    <property type="term" value="P:meiotic recombination checkpoint signaling"/>
    <property type="evidence" value="ECO:0007669"/>
    <property type="project" value="TreeGrafter"/>
</dbReference>
<dbReference type="GO" id="GO:0004674">
    <property type="term" value="F:protein serine/threonine kinase activity"/>
    <property type="evidence" value="ECO:0007669"/>
    <property type="project" value="UniProtKB-KW"/>
</dbReference>
<organism evidence="6 7">
    <name type="scientific">Halteria grandinella</name>
    <dbReference type="NCBI Taxonomy" id="5974"/>
    <lineage>
        <taxon>Eukaryota</taxon>
        <taxon>Sar</taxon>
        <taxon>Alveolata</taxon>
        <taxon>Ciliophora</taxon>
        <taxon>Intramacronucleata</taxon>
        <taxon>Spirotrichea</taxon>
        <taxon>Stichotrichia</taxon>
        <taxon>Sporadotrichida</taxon>
        <taxon>Halteriidae</taxon>
        <taxon>Halteria</taxon>
    </lineage>
</organism>
<evidence type="ECO:0000256" key="4">
    <source>
        <dbReference type="RuleBase" id="RU000304"/>
    </source>
</evidence>
<protein>
    <recommendedName>
        <fullName evidence="5">Protein kinase domain-containing protein</fullName>
    </recommendedName>
</protein>
<name>A0A8J8P4U5_HALGN</name>
<dbReference type="PIRSF" id="PIRSF000654">
    <property type="entry name" value="Integrin-linked_kinase"/>
    <property type="match status" value="1"/>
</dbReference>
<dbReference type="InterPro" id="IPR008271">
    <property type="entry name" value="Ser/Thr_kinase_AS"/>
</dbReference>
<keyword evidence="4" id="KW-0418">Kinase</keyword>
<dbReference type="InterPro" id="IPR017441">
    <property type="entry name" value="Protein_kinase_ATP_BS"/>
</dbReference>
<keyword evidence="2 3" id="KW-0067">ATP-binding</keyword>
<dbReference type="GO" id="GO:0005634">
    <property type="term" value="C:nucleus"/>
    <property type="evidence" value="ECO:0007669"/>
    <property type="project" value="TreeGrafter"/>
</dbReference>
<comment type="similarity">
    <text evidence="4">Belongs to the protein kinase superfamily.</text>
</comment>
<sequence>MRIVQQTQIIIKRKFGFSEVLLTFRDFDQAHQLKKLLDQVVHSKKAGYCLSEVEAINQRYAIDYSNNLGQGSYGTVLRGVDKKTGQLVAVKHVSKVGVNKDTMSQLKQELETLRVIHQQGKNQGVVQVLDIAECKENILIVMEFLDGGTLQQWLKGHKIAKGDRIKIFLYLCETIASFHELGIAHRDLKMENIIFEEKTKLPKIIDFGLSKIFLQGQTVSATVGTLEFMAPEVLKGEFHNHLCDIWSIGVIGYIIMTGRHPFNLGLSETELMHSIAHGHPSQLDLQLIEPQQVRSVITSMLTKEPSKRISAKEAVKILHNQCGL</sequence>
<dbReference type="Pfam" id="PF00069">
    <property type="entry name" value="Pkinase"/>
    <property type="match status" value="1"/>
</dbReference>
<evidence type="ECO:0000313" key="7">
    <source>
        <dbReference type="Proteomes" id="UP000785679"/>
    </source>
</evidence>
<comment type="caution">
    <text evidence="6">The sequence shown here is derived from an EMBL/GenBank/DDBJ whole genome shotgun (WGS) entry which is preliminary data.</text>
</comment>
<dbReference type="SMART" id="SM00220">
    <property type="entry name" value="S_TKc"/>
    <property type="match status" value="1"/>
</dbReference>
<evidence type="ECO:0000313" key="6">
    <source>
        <dbReference type="EMBL" id="TNV86070.1"/>
    </source>
</evidence>
<evidence type="ECO:0000256" key="2">
    <source>
        <dbReference type="ARBA" id="ARBA00022840"/>
    </source>
</evidence>
<dbReference type="PROSITE" id="PS00108">
    <property type="entry name" value="PROTEIN_KINASE_ST"/>
    <property type="match status" value="1"/>
</dbReference>
<dbReference type="PROSITE" id="PS50011">
    <property type="entry name" value="PROTEIN_KINASE_DOM"/>
    <property type="match status" value="1"/>
</dbReference>
<feature type="domain" description="Protein kinase" evidence="5">
    <location>
        <begin position="62"/>
        <end position="322"/>
    </location>
</feature>